<evidence type="ECO:0000313" key="4">
    <source>
        <dbReference type="Proteomes" id="UP000612233"/>
    </source>
</evidence>
<dbReference type="InterPro" id="IPR014782">
    <property type="entry name" value="Peptidase_M1_dom"/>
</dbReference>
<dbReference type="Pfam" id="PF01433">
    <property type="entry name" value="Peptidase_M1"/>
    <property type="match status" value="1"/>
</dbReference>
<keyword evidence="4" id="KW-1185">Reference proteome</keyword>
<dbReference type="GO" id="GO:0008237">
    <property type="term" value="F:metallopeptidase activity"/>
    <property type="evidence" value="ECO:0007669"/>
    <property type="project" value="InterPro"/>
</dbReference>
<comment type="caution">
    <text evidence="3">The sequence shown here is derived from an EMBL/GenBank/DDBJ whole genome shotgun (WGS) entry which is preliminary data.</text>
</comment>
<dbReference type="AlphaFoldDB" id="A0A927BFL8"/>
<dbReference type="RefSeq" id="WP_191006339.1">
    <property type="nucleotide sequence ID" value="NZ_JACXAD010000020.1"/>
</dbReference>
<sequence>MKWLLLLLSALWLGTTPAPAQPTPVVKYELLVDANLGARQLTVRGTAAFVAAENFRDSVDVVLHKTMGNPAFRLLSPKRDKFIIKKLEAGDGQTTYRFVFGHRLAVGQPVRIGFAYRGGRLPAFQFFLDSSYCLAGGYNVAWYPQVQARRRDNTTTAMEGTGTIRVTTARAFTPVIMGCESRQTFQGPQRVTRFTVPSPAIFSLFVGCYQRTDYAGAVPTTAYRLTRDTATAGYLHRSAAIIGALAEEFGPYPFRSFSLLEYPEDVSNKLSIGGSSEYAGITLPSSAFGSRFNYALFGHELAHQWWAVAVEAAGAKGTGMLSEGMAQFGSLQVVSRFDSAHAEQYRRTGYPGYVRDQCGLGYLTLALSGHDAALENVNGANAHALANSKGFLVLDLLAETIGRDRMGQGLRAIVQRHRHEPLTWEAFLAEIEQAAGQDLSWFYEQWFQRQGAPDWSLTWAQHGPAVALTIVQPAPFYRLRLELELLGVRGERTRQFIDLTSPTTQVSLPAAFPVQQVRLDPAFRVPHWEEQYRAPAQALAPVVGVRILRLAGKKEEANTAAEAALSRLTQPDCYGVEFALCYELGRLKVGQGPPGRDAAMNYFLRAIQSPVRDPNALVQVYYRLAQLAHAKGDRAVFTWAKTNALTADALNGNAAGMAKLLVGYQ</sequence>
<dbReference type="Gene3D" id="1.10.390.10">
    <property type="entry name" value="Neutral Protease Domain 2"/>
    <property type="match status" value="1"/>
</dbReference>
<organism evidence="3 4">
    <name type="scientific">Hymenobacter montanus</name>
    <dbReference type="NCBI Taxonomy" id="2771359"/>
    <lineage>
        <taxon>Bacteria</taxon>
        <taxon>Pseudomonadati</taxon>
        <taxon>Bacteroidota</taxon>
        <taxon>Cytophagia</taxon>
        <taxon>Cytophagales</taxon>
        <taxon>Hymenobacteraceae</taxon>
        <taxon>Hymenobacter</taxon>
    </lineage>
</organism>
<keyword evidence="1" id="KW-0732">Signal</keyword>
<feature type="chain" id="PRO_5037715835" description="Peptidase M1 membrane alanine aminopeptidase domain-containing protein" evidence="1">
    <location>
        <begin position="21"/>
        <end position="665"/>
    </location>
</feature>
<feature type="signal peptide" evidence="1">
    <location>
        <begin position="1"/>
        <end position="20"/>
    </location>
</feature>
<accession>A0A927BFL8</accession>
<dbReference type="EMBL" id="JACXAD010000020">
    <property type="protein sequence ID" value="MBD2769531.1"/>
    <property type="molecule type" value="Genomic_DNA"/>
</dbReference>
<evidence type="ECO:0000259" key="2">
    <source>
        <dbReference type="Pfam" id="PF01433"/>
    </source>
</evidence>
<dbReference type="InterPro" id="IPR027268">
    <property type="entry name" value="Peptidase_M4/M1_CTD_sf"/>
</dbReference>
<name>A0A927BFL8_9BACT</name>
<evidence type="ECO:0000313" key="3">
    <source>
        <dbReference type="EMBL" id="MBD2769531.1"/>
    </source>
</evidence>
<reference evidence="3" key="1">
    <citation type="submission" date="2020-09" db="EMBL/GenBank/DDBJ databases">
        <authorList>
            <person name="Kim M.K."/>
        </authorList>
    </citation>
    <scope>NUCLEOTIDE SEQUENCE</scope>
    <source>
        <strain evidence="3">BT664</strain>
    </source>
</reference>
<protein>
    <recommendedName>
        <fullName evidence="2">Peptidase M1 membrane alanine aminopeptidase domain-containing protein</fullName>
    </recommendedName>
</protein>
<dbReference type="SUPFAM" id="SSF55486">
    <property type="entry name" value="Metalloproteases ('zincins'), catalytic domain"/>
    <property type="match status" value="1"/>
</dbReference>
<dbReference type="GO" id="GO:0008270">
    <property type="term" value="F:zinc ion binding"/>
    <property type="evidence" value="ECO:0007669"/>
    <property type="project" value="InterPro"/>
</dbReference>
<feature type="domain" description="Peptidase M1 membrane alanine aminopeptidase" evidence="2">
    <location>
        <begin position="296"/>
        <end position="446"/>
    </location>
</feature>
<gene>
    <name evidence="3" type="ORF">IC235_16710</name>
</gene>
<dbReference type="Proteomes" id="UP000612233">
    <property type="component" value="Unassembled WGS sequence"/>
</dbReference>
<evidence type="ECO:0000256" key="1">
    <source>
        <dbReference type="SAM" id="SignalP"/>
    </source>
</evidence>
<proteinExistence type="predicted"/>